<dbReference type="PANTHER" id="PTHR10869:SF226">
    <property type="entry name" value="PROLYL 4-HYDROXYLASE ALPHA SUBUNIT DOMAIN-CONTAINING PROTEIN"/>
    <property type="match status" value="1"/>
</dbReference>
<dbReference type="InterPro" id="IPR006620">
    <property type="entry name" value="Pro_4_hyd_alph"/>
</dbReference>
<sequence length="636" mass="70936">MKTSRVAAPSGAGGKASSSLKHNSSQLSTKTKPQSQRYDYLLICSFVCAALVALLAYMYSPAKMVRTTQDFMRSLFRKGIEFSVSTDRHTGKSMKPFRRVLADANPSEDVARPTARLLGHGPTLEDLKSAPFRPHVLTDSINPPVTPHHEADVLGLFLYKNGDSSNPINVVVPRDRLCRSPLTLAATLGAEVDKEWGCEGRSSCRVFLHNGWEVSNCDELVDDDKLWLVPRHREFIWPTFKRGHQVEVRHVASGNGEPIIVETLSESPKVFRLNNFFTSQEADELIAHTLNLKDPVNGLHRSTTGQGASAQEDSHRTSENAWDLNSPASLRLKRRIFDLLGIRPYKNAWADGLQILRYNLTKAYNSHFDYLEHPKGSRMDSARPGGSNRFATVVVYLTDVAAGGETVFPAGKALDGTDKSYGEALKEMESQDIDLRAIGIKPGSWQERLVVECRSKLAVRPVKAQAVLFYNQLPEGGQDNASLHGGCPVLEGVKWAANLWVWNGNVHGDEHTSQVEEEDDGSLTVNFLSTNKGYSLYWEDTFFAALQPGVPKSMNTFDGHTFHIFEGTTEKEKGKLVATYVMKKRANRKDIPTYRFSPTDNSEDNEDFTDDEDDEWDSEEMSDDDDFSPEEGTDEL</sequence>
<evidence type="ECO:0000256" key="2">
    <source>
        <dbReference type="ARBA" id="ARBA00022723"/>
    </source>
</evidence>
<dbReference type="GO" id="GO:0004656">
    <property type="term" value="F:procollagen-proline 4-dioxygenase activity"/>
    <property type="evidence" value="ECO:0007669"/>
    <property type="project" value="TreeGrafter"/>
</dbReference>
<evidence type="ECO:0000256" key="1">
    <source>
        <dbReference type="ARBA" id="ARBA00001961"/>
    </source>
</evidence>
<name>W7TZH0_9STRA</name>
<evidence type="ECO:0000256" key="3">
    <source>
        <dbReference type="ARBA" id="ARBA00022964"/>
    </source>
</evidence>
<feature type="compositionally biased region" description="Low complexity" evidence="6">
    <location>
        <begin position="7"/>
        <end position="28"/>
    </location>
</feature>
<dbReference type="GO" id="GO:0005506">
    <property type="term" value="F:iron ion binding"/>
    <property type="evidence" value="ECO:0007669"/>
    <property type="project" value="InterPro"/>
</dbReference>
<feature type="region of interest" description="Disordered" evidence="6">
    <location>
        <begin position="1"/>
        <end position="31"/>
    </location>
</feature>
<feature type="compositionally biased region" description="Polar residues" evidence="6">
    <location>
        <begin position="300"/>
        <end position="311"/>
    </location>
</feature>
<reference evidence="9 10" key="1">
    <citation type="journal article" date="2014" name="Mol. Plant">
        <title>Chromosome Scale Genome Assembly and Transcriptome Profiling of Nannochloropsis gaditana in Nitrogen Depletion.</title>
        <authorList>
            <person name="Corteggiani Carpinelli E."/>
            <person name="Telatin A."/>
            <person name="Vitulo N."/>
            <person name="Forcato C."/>
            <person name="D'Angelo M."/>
            <person name="Schiavon R."/>
            <person name="Vezzi A."/>
            <person name="Giacometti G.M."/>
            <person name="Morosinotto T."/>
            <person name="Valle G."/>
        </authorList>
    </citation>
    <scope>NUCLEOTIDE SEQUENCE [LARGE SCALE GENOMIC DNA]</scope>
    <source>
        <strain evidence="9 10">B-31</strain>
    </source>
</reference>
<keyword evidence="4" id="KW-0560">Oxidoreductase</keyword>
<evidence type="ECO:0000256" key="4">
    <source>
        <dbReference type="ARBA" id="ARBA00023002"/>
    </source>
</evidence>
<feature type="domain" description="Fe2OG dioxygenase" evidence="8">
    <location>
        <begin position="349"/>
        <end position="503"/>
    </location>
</feature>
<comment type="caution">
    <text evidence="9">The sequence shown here is derived from an EMBL/GenBank/DDBJ whole genome shotgun (WGS) entry which is preliminary data.</text>
</comment>
<proteinExistence type="predicted"/>
<dbReference type="Gene3D" id="2.60.120.620">
    <property type="entry name" value="q2cbj1_9rhob like domain"/>
    <property type="match status" value="1"/>
</dbReference>
<feature type="transmembrane region" description="Helical" evidence="7">
    <location>
        <begin position="40"/>
        <end position="59"/>
    </location>
</feature>
<dbReference type="EMBL" id="AZIL01000830">
    <property type="protein sequence ID" value="EWM25834.1"/>
    <property type="molecule type" value="Genomic_DNA"/>
</dbReference>
<dbReference type="PROSITE" id="PS51471">
    <property type="entry name" value="FE2OG_OXY"/>
    <property type="match status" value="1"/>
</dbReference>
<feature type="region of interest" description="Disordered" evidence="6">
    <location>
        <begin position="296"/>
        <end position="321"/>
    </location>
</feature>
<keyword evidence="2" id="KW-0479">Metal-binding</keyword>
<dbReference type="Pfam" id="PF13640">
    <property type="entry name" value="2OG-FeII_Oxy_3"/>
    <property type="match status" value="1"/>
</dbReference>
<keyword evidence="10" id="KW-1185">Reference proteome</keyword>
<dbReference type="InterPro" id="IPR005123">
    <property type="entry name" value="Oxoglu/Fe-dep_dioxygenase_dom"/>
</dbReference>
<keyword evidence="7" id="KW-1133">Transmembrane helix</keyword>
<keyword evidence="3" id="KW-0223">Dioxygenase</keyword>
<gene>
    <name evidence="9" type="ORF">Naga_100021g38</name>
</gene>
<evidence type="ECO:0000256" key="7">
    <source>
        <dbReference type="SAM" id="Phobius"/>
    </source>
</evidence>
<feature type="compositionally biased region" description="Acidic residues" evidence="6">
    <location>
        <begin position="601"/>
        <end position="636"/>
    </location>
</feature>
<dbReference type="SMART" id="SM00702">
    <property type="entry name" value="P4Hc"/>
    <property type="match status" value="1"/>
</dbReference>
<dbReference type="PANTHER" id="PTHR10869">
    <property type="entry name" value="PROLYL 4-HYDROXYLASE ALPHA SUBUNIT"/>
    <property type="match status" value="1"/>
</dbReference>
<evidence type="ECO:0000313" key="10">
    <source>
        <dbReference type="Proteomes" id="UP000019335"/>
    </source>
</evidence>
<dbReference type="InterPro" id="IPR045054">
    <property type="entry name" value="P4HA-like"/>
</dbReference>
<evidence type="ECO:0000256" key="6">
    <source>
        <dbReference type="SAM" id="MobiDB-lite"/>
    </source>
</evidence>
<evidence type="ECO:0000256" key="5">
    <source>
        <dbReference type="ARBA" id="ARBA00023004"/>
    </source>
</evidence>
<accession>W7TZH0</accession>
<dbReference type="GO" id="GO:0005783">
    <property type="term" value="C:endoplasmic reticulum"/>
    <property type="evidence" value="ECO:0007669"/>
    <property type="project" value="TreeGrafter"/>
</dbReference>
<protein>
    <submittedName>
        <fullName evidence="9">Prolyl 4-hydroxylase, alpha subunit</fullName>
    </submittedName>
</protein>
<dbReference type="AlphaFoldDB" id="W7TZH0"/>
<keyword evidence="5" id="KW-0408">Iron</keyword>
<dbReference type="GO" id="GO:0031418">
    <property type="term" value="F:L-ascorbic acid binding"/>
    <property type="evidence" value="ECO:0007669"/>
    <property type="project" value="InterPro"/>
</dbReference>
<dbReference type="InterPro" id="IPR044862">
    <property type="entry name" value="Pro_4_hyd_alph_FE2OG_OXY"/>
</dbReference>
<comment type="cofactor">
    <cofactor evidence="1">
        <name>L-ascorbate</name>
        <dbReference type="ChEBI" id="CHEBI:38290"/>
    </cofactor>
</comment>
<feature type="region of interest" description="Disordered" evidence="6">
    <location>
        <begin position="592"/>
        <end position="636"/>
    </location>
</feature>
<keyword evidence="7" id="KW-0472">Membrane</keyword>
<evidence type="ECO:0000313" key="9">
    <source>
        <dbReference type="EMBL" id="EWM25834.1"/>
    </source>
</evidence>
<evidence type="ECO:0000259" key="8">
    <source>
        <dbReference type="PROSITE" id="PS51471"/>
    </source>
</evidence>
<organism evidence="9 10">
    <name type="scientific">Nannochloropsis gaditana</name>
    <dbReference type="NCBI Taxonomy" id="72520"/>
    <lineage>
        <taxon>Eukaryota</taxon>
        <taxon>Sar</taxon>
        <taxon>Stramenopiles</taxon>
        <taxon>Ochrophyta</taxon>
        <taxon>Eustigmatophyceae</taxon>
        <taxon>Eustigmatales</taxon>
        <taxon>Monodopsidaceae</taxon>
        <taxon>Nannochloropsis</taxon>
    </lineage>
</organism>
<dbReference type="Proteomes" id="UP000019335">
    <property type="component" value="Chromosome 10"/>
</dbReference>
<keyword evidence="7" id="KW-0812">Transmembrane</keyword>
<dbReference type="OrthoDB" id="420380at2759"/>